<dbReference type="PROSITE" id="PS51257">
    <property type="entry name" value="PROKAR_LIPOPROTEIN"/>
    <property type="match status" value="1"/>
</dbReference>
<keyword evidence="2" id="KW-1185">Reference proteome</keyword>
<evidence type="ECO:0000313" key="3">
    <source>
        <dbReference type="RefSeq" id="XP_022818461.1"/>
    </source>
</evidence>
<gene>
    <name evidence="3" type="primary">LOC111350961</name>
</gene>
<proteinExistence type="predicted"/>
<sequence length="130" mass="14521">MMRSFIIITVLSALAACSVADLPSEEEMYTIVYDEKYPNGTIVSDAEFDSRFKSVIPLAEWRCRSPAISRRQQTVTVAYHGDPRDIITRTTFSQSGNPRISQTPLMRNSILITITSRSGVGIDSLVQIFT</sequence>
<dbReference type="Proteomes" id="UP000301870">
    <property type="component" value="Chromosome 12"/>
</dbReference>
<organism evidence="2 3">
    <name type="scientific">Spodoptera litura</name>
    <name type="common">Asian cotton leafworm</name>
    <dbReference type="NCBI Taxonomy" id="69820"/>
    <lineage>
        <taxon>Eukaryota</taxon>
        <taxon>Metazoa</taxon>
        <taxon>Ecdysozoa</taxon>
        <taxon>Arthropoda</taxon>
        <taxon>Hexapoda</taxon>
        <taxon>Insecta</taxon>
        <taxon>Pterygota</taxon>
        <taxon>Neoptera</taxon>
        <taxon>Endopterygota</taxon>
        <taxon>Lepidoptera</taxon>
        <taxon>Glossata</taxon>
        <taxon>Ditrysia</taxon>
        <taxon>Noctuoidea</taxon>
        <taxon>Noctuidae</taxon>
        <taxon>Amphipyrinae</taxon>
        <taxon>Spodoptera</taxon>
    </lineage>
</organism>
<protein>
    <submittedName>
        <fullName evidence="3">Uncharacterized protein LOC111350961 isoform X1</fullName>
    </submittedName>
</protein>
<dbReference type="GeneID" id="111350961"/>
<evidence type="ECO:0000256" key="1">
    <source>
        <dbReference type="SAM" id="SignalP"/>
    </source>
</evidence>
<reference evidence="3" key="1">
    <citation type="submission" date="2025-08" db="UniProtKB">
        <authorList>
            <consortium name="RefSeq"/>
        </authorList>
    </citation>
    <scope>IDENTIFICATION</scope>
    <source>
        <strain evidence="3">Ishihara</strain>
        <tissue evidence="3">Whole body</tissue>
    </source>
</reference>
<accession>A0A9J7DUK8</accession>
<keyword evidence="1" id="KW-0732">Signal</keyword>
<feature type="chain" id="PRO_5039893232" evidence="1">
    <location>
        <begin position="21"/>
        <end position="130"/>
    </location>
</feature>
<dbReference type="RefSeq" id="XP_022818461.1">
    <property type="nucleotide sequence ID" value="XM_022962693.1"/>
</dbReference>
<name>A0A9J7DUK8_SPOLT</name>
<evidence type="ECO:0000313" key="2">
    <source>
        <dbReference type="Proteomes" id="UP000301870"/>
    </source>
</evidence>
<dbReference type="KEGG" id="sliu:111350961"/>
<dbReference type="AlphaFoldDB" id="A0A9J7DUK8"/>
<feature type="signal peptide" evidence="1">
    <location>
        <begin position="1"/>
        <end position="20"/>
    </location>
</feature>